<comment type="similarity">
    <text evidence="9">Belongs to the acetylglutamate kinase family. ArgB subfamily.</text>
</comment>
<gene>
    <name evidence="9" type="primary">argB</name>
    <name evidence="11" type="ORF">EV693_11159</name>
</gene>
<dbReference type="PANTHER" id="PTHR23342:SF0">
    <property type="entry name" value="N-ACETYLGLUTAMATE SYNTHASE, MITOCHONDRIAL"/>
    <property type="match status" value="1"/>
</dbReference>
<protein>
    <recommendedName>
        <fullName evidence="9">Acetylglutamate kinase</fullName>
        <ecNumber evidence="9">2.7.2.8</ecNumber>
    </recommendedName>
    <alternativeName>
        <fullName evidence="9">N-acetyl-L-glutamate 5-phosphotransferase</fullName>
    </alternativeName>
    <alternativeName>
        <fullName evidence="9">NAG kinase</fullName>
        <shortName evidence="9">NAGK</shortName>
    </alternativeName>
</protein>
<evidence type="ECO:0000313" key="11">
    <source>
        <dbReference type="EMBL" id="TCP16519.1"/>
    </source>
</evidence>
<evidence type="ECO:0000256" key="8">
    <source>
        <dbReference type="ARBA" id="ARBA00048141"/>
    </source>
</evidence>
<dbReference type="Proteomes" id="UP000295537">
    <property type="component" value="Unassembled WGS sequence"/>
</dbReference>
<comment type="subcellular location">
    <subcellularLocation>
        <location evidence="9">Cytoplasm</location>
    </subcellularLocation>
</comment>
<keyword evidence="12" id="KW-1185">Reference proteome</keyword>
<evidence type="ECO:0000256" key="4">
    <source>
        <dbReference type="ARBA" id="ARBA00022679"/>
    </source>
</evidence>
<evidence type="ECO:0000259" key="10">
    <source>
        <dbReference type="Pfam" id="PF00696"/>
    </source>
</evidence>
<feature type="domain" description="Aspartate/glutamate/uridylate kinase" evidence="10">
    <location>
        <begin position="27"/>
        <end position="261"/>
    </location>
</feature>
<evidence type="ECO:0000256" key="2">
    <source>
        <dbReference type="ARBA" id="ARBA00022571"/>
    </source>
</evidence>
<dbReference type="HAMAP" id="MF_00082">
    <property type="entry name" value="ArgB"/>
    <property type="match status" value="1"/>
</dbReference>
<evidence type="ECO:0000256" key="3">
    <source>
        <dbReference type="ARBA" id="ARBA00022605"/>
    </source>
</evidence>
<evidence type="ECO:0000256" key="1">
    <source>
        <dbReference type="ARBA" id="ARBA00004828"/>
    </source>
</evidence>
<keyword evidence="6 9" id="KW-0418">Kinase</keyword>
<dbReference type="GO" id="GO:0003991">
    <property type="term" value="F:acetylglutamate kinase activity"/>
    <property type="evidence" value="ECO:0007669"/>
    <property type="project" value="UniProtKB-UniRule"/>
</dbReference>
<keyword evidence="4 9" id="KW-0808">Transferase</keyword>
<feature type="binding site" evidence="9">
    <location>
        <begin position="66"/>
        <end position="67"/>
    </location>
    <ligand>
        <name>substrate</name>
    </ligand>
</feature>
<dbReference type="InterPro" id="IPR036393">
    <property type="entry name" value="AceGlu_kinase-like_sf"/>
</dbReference>
<dbReference type="PANTHER" id="PTHR23342">
    <property type="entry name" value="N-ACETYLGLUTAMATE SYNTHASE"/>
    <property type="match status" value="1"/>
</dbReference>
<dbReference type="InterPro" id="IPR004662">
    <property type="entry name" value="AcgluKinase_fam"/>
</dbReference>
<keyword evidence="3 9" id="KW-0028">Amino-acid biosynthesis</keyword>
<dbReference type="GO" id="GO:0005737">
    <property type="term" value="C:cytoplasm"/>
    <property type="evidence" value="ECO:0007669"/>
    <property type="project" value="UniProtKB-SubCell"/>
</dbReference>
<comment type="pathway">
    <text evidence="1 9">Amino-acid biosynthesis; L-arginine biosynthesis; N(2)-acetyl-L-ornithine from L-glutamate: step 2/4.</text>
</comment>
<organism evidence="11 12">
    <name type="scientific">Nicoletella semolina</name>
    <dbReference type="NCBI Taxonomy" id="271160"/>
    <lineage>
        <taxon>Bacteria</taxon>
        <taxon>Pseudomonadati</taxon>
        <taxon>Pseudomonadota</taxon>
        <taxon>Gammaproteobacteria</taxon>
        <taxon>Pasteurellales</taxon>
        <taxon>Pasteurellaceae</taxon>
        <taxon>Nicoletella</taxon>
    </lineage>
</organism>
<evidence type="ECO:0000256" key="6">
    <source>
        <dbReference type="ARBA" id="ARBA00022777"/>
    </source>
</evidence>
<keyword evidence="7 9" id="KW-0067">ATP-binding</keyword>
<evidence type="ECO:0000313" key="12">
    <source>
        <dbReference type="Proteomes" id="UP000295537"/>
    </source>
</evidence>
<dbReference type="Pfam" id="PF00696">
    <property type="entry name" value="AA_kinase"/>
    <property type="match status" value="1"/>
</dbReference>
<sequence>MQNSEISQFAKLSKLALLQLSKWQGATVVVKYGGNAMITPNLTQNVMDNVRLLHQFGVKVVLVHGGGPEIAQGLKQIGKDSQFINGLRVTDQETMDIVVQMLAGKVNKNLVSQLGSQGIGLSGVDMAMLVCKKIEAEFDIGFVGEIVAVNPKGIHFALTQGLIPVISTIGTDENGTLYNVNADTATAAIAIAIKADKLVMMTDIAGLLRDSIDESTLISSVNIEDVSTLITEGIISGGMVPKIQCCVEAVKAGVGEVAIIDGRVENAILLEMLGKLGNGTRFFRN</sequence>
<name>A0A4R2N6G3_9PAST</name>
<evidence type="ECO:0000256" key="5">
    <source>
        <dbReference type="ARBA" id="ARBA00022741"/>
    </source>
</evidence>
<comment type="caution">
    <text evidence="11">The sequence shown here is derived from an EMBL/GenBank/DDBJ whole genome shotgun (WGS) entry which is preliminary data.</text>
</comment>
<feature type="site" description="Transition state stabilizer" evidence="9">
    <location>
        <position position="31"/>
    </location>
</feature>
<dbReference type="FunFam" id="3.40.1160.10:FF:000004">
    <property type="entry name" value="Acetylglutamate kinase"/>
    <property type="match status" value="1"/>
</dbReference>
<reference evidence="11 12" key="1">
    <citation type="submission" date="2019-03" db="EMBL/GenBank/DDBJ databases">
        <title>Genomic Encyclopedia of Type Strains, Phase IV (KMG-IV): sequencing the most valuable type-strain genomes for metagenomic binning, comparative biology and taxonomic classification.</title>
        <authorList>
            <person name="Goeker M."/>
        </authorList>
    </citation>
    <scope>NUCLEOTIDE SEQUENCE [LARGE SCALE GENOMIC DNA]</scope>
    <source>
        <strain evidence="11 12">DSM 16380</strain>
    </source>
</reference>
<proteinExistence type="inferred from homology"/>
<dbReference type="SUPFAM" id="SSF53633">
    <property type="entry name" value="Carbamate kinase-like"/>
    <property type="match status" value="1"/>
</dbReference>
<comment type="function">
    <text evidence="9">Catalyzes the ATP-dependent phosphorylation of N-acetyl-L-glutamate.</text>
</comment>
<comment type="catalytic activity">
    <reaction evidence="8 9">
        <text>N-acetyl-L-glutamate + ATP = N-acetyl-L-glutamyl 5-phosphate + ADP</text>
        <dbReference type="Rhea" id="RHEA:14629"/>
        <dbReference type="ChEBI" id="CHEBI:30616"/>
        <dbReference type="ChEBI" id="CHEBI:44337"/>
        <dbReference type="ChEBI" id="CHEBI:57936"/>
        <dbReference type="ChEBI" id="CHEBI:456216"/>
        <dbReference type="EC" id="2.7.2.8"/>
    </reaction>
</comment>
<dbReference type="EC" id="2.7.2.8" evidence="9"/>
<dbReference type="InterPro" id="IPR037528">
    <property type="entry name" value="ArgB"/>
</dbReference>
<dbReference type="PIRSF" id="PIRSF000728">
    <property type="entry name" value="NAGK"/>
    <property type="match status" value="1"/>
</dbReference>
<keyword evidence="2 9" id="KW-0055">Arginine biosynthesis</keyword>
<evidence type="ECO:0000256" key="9">
    <source>
        <dbReference type="HAMAP-Rule" id="MF_00082"/>
    </source>
</evidence>
<evidence type="ECO:0000256" key="7">
    <source>
        <dbReference type="ARBA" id="ARBA00022840"/>
    </source>
</evidence>
<feature type="binding site" evidence="9">
    <location>
        <position position="88"/>
    </location>
    <ligand>
        <name>substrate</name>
    </ligand>
</feature>
<dbReference type="RefSeq" id="WP_132501745.1">
    <property type="nucleotide sequence ID" value="NZ_LVXA01000001.1"/>
</dbReference>
<accession>A0A4R2N6G3</accession>
<dbReference type="InterPro" id="IPR001048">
    <property type="entry name" value="Asp/Glu/Uridylate_kinase"/>
</dbReference>
<dbReference type="GO" id="GO:0042450">
    <property type="term" value="P:L-arginine biosynthetic process via ornithine"/>
    <property type="evidence" value="ECO:0007669"/>
    <property type="project" value="UniProtKB-UniRule"/>
</dbReference>
<dbReference type="GO" id="GO:0005524">
    <property type="term" value="F:ATP binding"/>
    <property type="evidence" value="ECO:0007669"/>
    <property type="project" value="UniProtKB-UniRule"/>
</dbReference>
<keyword evidence="5 9" id="KW-0547">Nucleotide-binding</keyword>
<dbReference type="AlphaFoldDB" id="A0A4R2N6G3"/>
<feature type="site" description="Transition state stabilizer" evidence="9">
    <location>
        <position position="242"/>
    </location>
</feature>
<feature type="binding site" evidence="9">
    <location>
        <position position="179"/>
    </location>
    <ligand>
        <name>substrate</name>
    </ligand>
</feature>
<dbReference type="NCBIfam" id="TIGR00761">
    <property type="entry name" value="argB"/>
    <property type="match status" value="1"/>
</dbReference>
<dbReference type="EMBL" id="SLXJ01000011">
    <property type="protein sequence ID" value="TCP16519.1"/>
    <property type="molecule type" value="Genomic_DNA"/>
</dbReference>
<dbReference type="Gene3D" id="3.40.1160.10">
    <property type="entry name" value="Acetylglutamate kinase-like"/>
    <property type="match status" value="1"/>
</dbReference>
<dbReference type="UniPathway" id="UPA00068">
    <property type="reaction ID" value="UER00107"/>
</dbReference>
<keyword evidence="9" id="KW-0963">Cytoplasm</keyword>
<dbReference type="OrthoDB" id="9803155at2"/>